<sequence>MDEYTGLWTRQASVKLLVSSILLKYGNYLTWHHCNETILHDDCVDGTLTKDVLLPYVNDHVREIVGFDKWKYIIDEAKEVNPDDKIKYELYNTMNKNVTDVENKFDRIFSFFVAEVAVPNKVLLRNYHKMLKRSGQIFMVIAVNTPVERSIHIQVKRKKWAPYLKNRKIYENYTDNPIDYFQNLLGETGFKAEYCDLVKLPLILETFSDLIKLLWPMYGTFWNCIPKHLKEDFLKENAQLSEEMMSYECKPDKYRMIVDTLICIASKV</sequence>
<protein>
    <recommendedName>
        <fullName evidence="1">Methyltransferase type 11 domain-containing protein</fullName>
    </recommendedName>
</protein>
<comment type="caution">
    <text evidence="2">The sequence shown here is derived from an EMBL/GenBank/DDBJ whole genome shotgun (WGS) entry which is preliminary data.</text>
</comment>
<evidence type="ECO:0000259" key="1">
    <source>
        <dbReference type="Pfam" id="PF08241"/>
    </source>
</evidence>
<name>A0AAW1KK37_POPJA</name>
<dbReference type="InterPro" id="IPR013216">
    <property type="entry name" value="Methyltransf_11"/>
</dbReference>
<gene>
    <name evidence="2" type="ORF">QE152_g22745</name>
</gene>
<feature type="domain" description="Methyltransferase type 11" evidence="1">
    <location>
        <begin position="55"/>
        <end position="138"/>
    </location>
</feature>
<dbReference type="Proteomes" id="UP001458880">
    <property type="component" value="Unassembled WGS sequence"/>
</dbReference>
<reference evidence="2 3" key="1">
    <citation type="journal article" date="2024" name="BMC Genomics">
        <title>De novo assembly and annotation of Popillia japonica's genome with initial clues to its potential as an invasive pest.</title>
        <authorList>
            <person name="Cucini C."/>
            <person name="Boschi S."/>
            <person name="Funari R."/>
            <person name="Cardaioli E."/>
            <person name="Iannotti N."/>
            <person name="Marturano G."/>
            <person name="Paoli F."/>
            <person name="Bruttini M."/>
            <person name="Carapelli A."/>
            <person name="Frati F."/>
            <person name="Nardi F."/>
        </authorList>
    </citation>
    <scope>NUCLEOTIDE SEQUENCE [LARGE SCALE GENOMIC DNA]</scope>
    <source>
        <strain evidence="2">DMR45628</strain>
    </source>
</reference>
<dbReference type="Gene3D" id="3.40.50.150">
    <property type="entry name" value="Vaccinia Virus protein VP39"/>
    <property type="match status" value="1"/>
</dbReference>
<dbReference type="Pfam" id="PF08241">
    <property type="entry name" value="Methyltransf_11"/>
    <property type="match status" value="1"/>
</dbReference>
<dbReference type="InterPro" id="IPR029063">
    <property type="entry name" value="SAM-dependent_MTases_sf"/>
</dbReference>
<keyword evidence="3" id="KW-1185">Reference proteome</keyword>
<evidence type="ECO:0000313" key="3">
    <source>
        <dbReference type="Proteomes" id="UP001458880"/>
    </source>
</evidence>
<accession>A0AAW1KK37</accession>
<evidence type="ECO:0000313" key="2">
    <source>
        <dbReference type="EMBL" id="KAK9719289.1"/>
    </source>
</evidence>
<proteinExistence type="predicted"/>
<dbReference type="GO" id="GO:0008757">
    <property type="term" value="F:S-adenosylmethionine-dependent methyltransferase activity"/>
    <property type="evidence" value="ECO:0007669"/>
    <property type="project" value="InterPro"/>
</dbReference>
<organism evidence="2 3">
    <name type="scientific">Popillia japonica</name>
    <name type="common">Japanese beetle</name>
    <dbReference type="NCBI Taxonomy" id="7064"/>
    <lineage>
        <taxon>Eukaryota</taxon>
        <taxon>Metazoa</taxon>
        <taxon>Ecdysozoa</taxon>
        <taxon>Arthropoda</taxon>
        <taxon>Hexapoda</taxon>
        <taxon>Insecta</taxon>
        <taxon>Pterygota</taxon>
        <taxon>Neoptera</taxon>
        <taxon>Endopterygota</taxon>
        <taxon>Coleoptera</taxon>
        <taxon>Polyphaga</taxon>
        <taxon>Scarabaeiformia</taxon>
        <taxon>Scarabaeidae</taxon>
        <taxon>Rutelinae</taxon>
        <taxon>Popillia</taxon>
    </lineage>
</organism>
<dbReference type="AlphaFoldDB" id="A0AAW1KK37"/>
<dbReference type="SUPFAM" id="SSF53335">
    <property type="entry name" value="S-adenosyl-L-methionine-dependent methyltransferases"/>
    <property type="match status" value="1"/>
</dbReference>
<dbReference type="EMBL" id="JASPKY010000221">
    <property type="protein sequence ID" value="KAK9719289.1"/>
    <property type="molecule type" value="Genomic_DNA"/>
</dbReference>